<keyword evidence="8 12" id="KW-0408">Iron</keyword>
<feature type="binding site" evidence="12">
    <location>
        <position position="235"/>
    </location>
    <ligand>
        <name>[2Fe-2S] cluster</name>
        <dbReference type="ChEBI" id="CHEBI:190135"/>
    </ligand>
</feature>
<dbReference type="InterPro" id="IPR019480">
    <property type="entry name" value="Dihydroorotate_DH_Fe-S-bd"/>
</dbReference>
<evidence type="ECO:0000256" key="2">
    <source>
        <dbReference type="ARBA" id="ARBA00022448"/>
    </source>
</evidence>
<keyword evidence="3 11" id="KW-0285">Flavoprotein</keyword>
<dbReference type="InterPro" id="IPR001433">
    <property type="entry name" value="OxRdtase_FAD/NAD-bd"/>
</dbReference>
<feature type="binding site" evidence="11">
    <location>
        <begin position="78"/>
        <end position="79"/>
    </location>
    <ligand>
        <name>FAD</name>
        <dbReference type="ChEBI" id="CHEBI:57692"/>
    </ligand>
</feature>
<dbReference type="Pfam" id="PF10418">
    <property type="entry name" value="DHODB_Fe-S_bind"/>
    <property type="match status" value="1"/>
</dbReference>
<evidence type="ECO:0000256" key="3">
    <source>
        <dbReference type="ARBA" id="ARBA00022630"/>
    </source>
</evidence>
<evidence type="ECO:0000256" key="5">
    <source>
        <dbReference type="ARBA" id="ARBA00022723"/>
    </source>
</evidence>
<dbReference type="PRINTS" id="PR00410">
    <property type="entry name" value="PHEHYDRXLASE"/>
</dbReference>
<evidence type="ECO:0000256" key="8">
    <source>
        <dbReference type="ARBA" id="ARBA00023004"/>
    </source>
</evidence>
<protein>
    <submittedName>
        <fullName evidence="14">Dihydroorotate dehydrogenase electron transfer subunit</fullName>
    </submittedName>
</protein>
<dbReference type="InterPro" id="IPR050353">
    <property type="entry name" value="PyrK_electron_transfer"/>
</dbReference>
<evidence type="ECO:0000256" key="6">
    <source>
        <dbReference type="ARBA" id="ARBA00022827"/>
    </source>
</evidence>
<evidence type="ECO:0000256" key="12">
    <source>
        <dbReference type="PIRSR" id="PIRSR006816-2"/>
    </source>
</evidence>
<comment type="cofactor">
    <cofactor evidence="11">
        <name>FAD</name>
        <dbReference type="ChEBI" id="CHEBI:57692"/>
    </cofactor>
    <text evidence="11">Binds 1 FAD per subunit.</text>
</comment>
<evidence type="ECO:0000256" key="9">
    <source>
        <dbReference type="ARBA" id="ARBA00023014"/>
    </source>
</evidence>
<dbReference type="Gene3D" id="2.10.240.10">
    <property type="entry name" value="Dihydroorotate dehydrogenase, electron transfer subunit"/>
    <property type="match status" value="1"/>
</dbReference>
<evidence type="ECO:0000313" key="15">
    <source>
        <dbReference type="Proteomes" id="UP000253792"/>
    </source>
</evidence>
<dbReference type="PANTHER" id="PTHR43513:SF3">
    <property type="entry name" value="DIHYDROOROTATE DEHYDROGENASE B (NAD(+)), ELECTRON TRANSFER SUBUNIT-RELATED"/>
    <property type="match status" value="1"/>
</dbReference>
<feature type="binding site" evidence="12">
    <location>
        <position position="255"/>
    </location>
    <ligand>
        <name>[2Fe-2S] cluster</name>
        <dbReference type="ChEBI" id="CHEBI:190135"/>
    </ligand>
</feature>
<feature type="binding site" evidence="11">
    <location>
        <begin position="54"/>
        <end position="57"/>
    </location>
    <ligand>
        <name>FAD</name>
        <dbReference type="ChEBI" id="CHEBI:57692"/>
    </ligand>
</feature>
<dbReference type="OrthoDB" id="9796486at2"/>
<gene>
    <name evidence="14" type="ORF">C1880_06505</name>
</gene>
<comment type="caution">
    <text evidence="14">The sequence shown here is derived from an EMBL/GenBank/DDBJ whole genome shotgun (WGS) entry which is preliminary data.</text>
</comment>
<keyword evidence="7" id="KW-0249">Electron transport</keyword>
<dbReference type="GO" id="GO:0006221">
    <property type="term" value="P:pyrimidine nucleotide biosynthetic process"/>
    <property type="evidence" value="ECO:0007669"/>
    <property type="project" value="InterPro"/>
</dbReference>
<feature type="binding site" evidence="12">
    <location>
        <position position="243"/>
    </location>
    <ligand>
        <name>[2Fe-2S] cluster</name>
        <dbReference type="ChEBI" id="CHEBI:190135"/>
    </ligand>
</feature>
<evidence type="ECO:0000256" key="11">
    <source>
        <dbReference type="PIRSR" id="PIRSR006816-1"/>
    </source>
</evidence>
<evidence type="ECO:0000313" key="14">
    <source>
        <dbReference type="EMBL" id="RDB55334.1"/>
    </source>
</evidence>
<dbReference type="PANTHER" id="PTHR43513">
    <property type="entry name" value="DIHYDROOROTATE DEHYDROGENASE B (NAD(+)), ELECTRON TRANSFER SUBUNIT"/>
    <property type="match status" value="1"/>
</dbReference>
<dbReference type="SUPFAM" id="SSF52343">
    <property type="entry name" value="Ferredoxin reductase-like, C-terminal NADP-linked domain"/>
    <property type="match status" value="1"/>
</dbReference>
<feature type="binding site" evidence="11">
    <location>
        <begin position="71"/>
        <end position="73"/>
    </location>
    <ligand>
        <name>FAD</name>
        <dbReference type="ChEBI" id="CHEBI:57692"/>
    </ligand>
</feature>
<evidence type="ECO:0000256" key="4">
    <source>
        <dbReference type="ARBA" id="ARBA00022714"/>
    </source>
</evidence>
<dbReference type="GO" id="GO:0016491">
    <property type="term" value="F:oxidoreductase activity"/>
    <property type="evidence" value="ECO:0007669"/>
    <property type="project" value="InterPro"/>
</dbReference>
<comment type="cofactor">
    <cofactor evidence="10">
        <name>[2Fe-2S] cluster</name>
        <dbReference type="ChEBI" id="CHEBI:190135"/>
    </cofactor>
</comment>
<dbReference type="InterPro" id="IPR039261">
    <property type="entry name" value="FNR_nucleotide-bd"/>
</dbReference>
<evidence type="ECO:0000259" key="13">
    <source>
        <dbReference type="PROSITE" id="PS51384"/>
    </source>
</evidence>
<keyword evidence="5 12" id="KW-0479">Metal-binding</keyword>
<dbReference type="PIRSF" id="PIRSF006816">
    <property type="entry name" value="Cyc3_hyd_g"/>
    <property type="match status" value="1"/>
</dbReference>
<feature type="domain" description="FAD-binding FR-type" evidence="13">
    <location>
        <begin position="3"/>
        <end position="108"/>
    </location>
</feature>
<reference evidence="14 15" key="1">
    <citation type="journal article" date="2018" name="Elife">
        <title>Discovery and characterization of a prevalent human gut bacterial enzyme sufficient for the inactivation of a family of plant toxins.</title>
        <authorList>
            <person name="Koppel N."/>
            <person name="Bisanz J.E."/>
            <person name="Pandelia M.E."/>
            <person name="Turnbaugh P.J."/>
            <person name="Balskus E.P."/>
        </authorList>
    </citation>
    <scope>NUCLEOTIDE SEQUENCE [LARGE SCALE GENOMIC DNA]</scope>
    <source>
        <strain evidence="15">anaerobia AP69FAA</strain>
    </source>
</reference>
<dbReference type="Proteomes" id="UP000253792">
    <property type="component" value="Unassembled WGS sequence"/>
</dbReference>
<dbReference type="SUPFAM" id="SSF63380">
    <property type="entry name" value="Riboflavin synthase domain-like"/>
    <property type="match status" value="1"/>
</dbReference>
<name>A0A369L829_9ACTN</name>
<dbReference type="Gene3D" id="3.40.50.80">
    <property type="entry name" value="Nucleotide-binding domain of ferredoxin-NADP reductase (FNR) module"/>
    <property type="match status" value="1"/>
</dbReference>
<dbReference type="Pfam" id="PF00175">
    <property type="entry name" value="NAD_binding_1"/>
    <property type="match status" value="1"/>
</dbReference>
<dbReference type="AlphaFoldDB" id="A0A369L829"/>
<evidence type="ECO:0000256" key="7">
    <source>
        <dbReference type="ARBA" id="ARBA00022982"/>
    </source>
</evidence>
<keyword evidence="4 12" id="KW-0001">2Fe-2S</keyword>
<dbReference type="GO" id="GO:0051537">
    <property type="term" value="F:2 iron, 2 sulfur cluster binding"/>
    <property type="evidence" value="ECO:0007669"/>
    <property type="project" value="UniProtKB-KW"/>
</dbReference>
<dbReference type="RefSeq" id="WP_114620770.1">
    <property type="nucleotide sequence ID" value="NZ_CALLUE010000312.1"/>
</dbReference>
<keyword evidence="9 12" id="KW-0411">Iron-sulfur</keyword>
<dbReference type="GO" id="GO:0050660">
    <property type="term" value="F:flavin adenine dinucleotide binding"/>
    <property type="evidence" value="ECO:0007669"/>
    <property type="project" value="InterPro"/>
</dbReference>
<comment type="cofactor">
    <cofactor evidence="12">
        <name>[2Fe-2S] cluster</name>
        <dbReference type="ChEBI" id="CHEBI:190135"/>
    </cofactor>
    <text evidence="12">Binds 1 [2Fe-2S] cluster per subunit.</text>
</comment>
<sequence length="268" mass="27982">MALVNERVRILENECVGPNLYLMTLSSPAIAAAIEPGQFVHMKIPGMEGHVLRRPFSVYAADAAGGTLDVLYQTVGFGTNHLAALAPDVANEIESAELIGPVGRRWQAPAGTQRALLVGGGVGAAPLFMLCQELVGSGVHVDVVLGAQTADALVCLKRYEQLLSRDVRVATDDGTLGREGFCTSLVEEALAAGVDGKPYQYVACCGPEPLMKIVAGQAAGAGVPCQISLEKRMACGVGACLSCVVDTVDGKKRSCVDGPVFDAEKVVW</sequence>
<dbReference type="PROSITE" id="PS51384">
    <property type="entry name" value="FAD_FR"/>
    <property type="match status" value="1"/>
</dbReference>
<dbReference type="CDD" id="cd06218">
    <property type="entry name" value="DHOD_e_trans"/>
    <property type="match status" value="1"/>
</dbReference>
<organism evidence="14 15">
    <name type="scientific">Senegalimassilia anaerobia</name>
    <dbReference type="NCBI Taxonomy" id="1473216"/>
    <lineage>
        <taxon>Bacteria</taxon>
        <taxon>Bacillati</taxon>
        <taxon>Actinomycetota</taxon>
        <taxon>Coriobacteriia</taxon>
        <taxon>Coriobacteriales</taxon>
        <taxon>Coriobacteriaceae</taxon>
        <taxon>Senegalimassilia</taxon>
    </lineage>
</organism>
<dbReference type="InterPro" id="IPR012165">
    <property type="entry name" value="Cyt_c3_hydrogenase_gsu"/>
</dbReference>
<evidence type="ECO:0000256" key="1">
    <source>
        <dbReference type="ARBA" id="ARBA00006422"/>
    </source>
</evidence>
<keyword evidence="2" id="KW-0813">Transport</keyword>
<proteinExistence type="inferred from homology"/>
<evidence type="ECO:0000256" key="10">
    <source>
        <dbReference type="ARBA" id="ARBA00034078"/>
    </source>
</evidence>
<feature type="binding site" evidence="12">
    <location>
        <position position="240"/>
    </location>
    <ligand>
        <name>[2Fe-2S] cluster</name>
        <dbReference type="ChEBI" id="CHEBI:190135"/>
    </ligand>
</feature>
<comment type="similarity">
    <text evidence="1">Belongs to the PyrK family.</text>
</comment>
<keyword evidence="15" id="KW-1185">Reference proteome</keyword>
<dbReference type="InterPro" id="IPR037117">
    <property type="entry name" value="Dihydroorotate_DH_ele_sf"/>
</dbReference>
<keyword evidence="6 11" id="KW-0274">FAD</keyword>
<dbReference type="Gene3D" id="2.40.30.10">
    <property type="entry name" value="Translation factors"/>
    <property type="match status" value="1"/>
</dbReference>
<accession>A0A369L829</accession>
<dbReference type="InterPro" id="IPR017938">
    <property type="entry name" value="Riboflavin_synthase-like_b-brl"/>
</dbReference>
<dbReference type="EMBL" id="PPTP01000005">
    <property type="protein sequence ID" value="RDB55334.1"/>
    <property type="molecule type" value="Genomic_DNA"/>
</dbReference>
<dbReference type="GO" id="GO:0046872">
    <property type="term" value="F:metal ion binding"/>
    <property type="evidence" value="ECO:0007669"/>
    <property type="project" value="UniProtKB-KW"/>
</dbReference>
<dbReference type="InterPro" id="IPR017927">
    <property type="entry name" value="FAD-bd_FR_type"/>
</dbReference>
<dbReference type="STRING" id="1034345.GCA_000236865_00148"/>